<evidence type="ECO:0000313" key="1">
    <source>
        <dbReference type="EMBL" id="GET31410.1"/>
    </source>
</evidence>
<keyword evidence="2" id="KW-1185">Reference proteome</keyword>
<comment type="caution">
    <text evidence="1">The sequence shown here is derived from an EMBL/GenBank/DDBJ whole genome shotgun (WGS) entry which is preliminary data.</text>
</comment>
<sequence length="66" mass="7677">MASYDLRLTAGLHRGFYFVVVNYKTVKVLIDENKNSTLNNRYIFNDDGSYFRRGDGIKHGQKKSDE</sequence>
<accession>A0A5M4ATY6</accession>
<reference evidence="1 2" key="1">
    <citation type="submission" date="2019-10" db="EMBL/GenBank/DDBJ databases">
        <title>Prolixibacter strains distinguished by the presence of nitrate reductase genes were adept at nitrate-dependent anaerobic corrosion of metallic iron and carbon steel.</title>
        <authorList>
            <person name="Iino T."/>
            <person name="Shono N."/>
            <person name="Ito K."/>
            <person name="Nakamura R."/>
            <person name="Sueoka K."/>
            <person name="Harayama S."/>
            <person name="Ohkuma M."/>
        </authorList>
    </citation>
    <scope>NUCLEOTIDE SEQUENCE [LARGE SCALE GENOMIC DNA]</scope>
    <source>
        <strain evidence="1 2">JCM 13498</strain>
    </source>
</reference>
<proteinExistence type="predicted"/>
<name>A0A5M4ATY6_9BACT</name>
<protein>
    <submittedName>
        <fullName evidence="1">Uncharacterized protein</fullName>
    </submittedName>
</protein>
<dbReference type="Proteomes" id="UP000391834">
    <property type="component" value="Unassembled WGS sequence"/>
</dbReference>
<gene>
    <name evidence="1" type="ORF">PbJCM13498_02730</name>
</gene>
<dbReference type="AlphaFoldDB" id="A0A5M4ATY6"/>
<organism evidence="1 2">
    <name type="scientific">Prolixibacter bellariivorans</name>
    <dbReference type="NCBI Taxonomy" id="314319"/>
    <lineage>
        <taxon>Bacteria</taxon>
        <taxon>Pseudomonadati</taxon>
        <taxon>Bacteroidota</taxon>
        <taxon>Bacteroidia</taxon>
        <taxon>Marinilabiliales</taxon>
        <taxon>Prolixibacteraceae</taxon>
        <taxon>Prolixibacter</taxon>
    </lineage>
</organism>
<evidence type="ECO:0000313" key="2">
    <source>
        <dbReference type="Proteomes" id="UP000391834"/>
    </source>
</evidence>
<dbReference type="EMBL" id="BLAX01000001">
    <property type="protein sequence ID" value="GET31410.1"/>
    <property type="molecule type" value="Genomic_DNA"/>
</dbReference>